<evidence type="ECO:0000313" key="13">
    <source>
        <dbReference type="Proteomes" id="UP000046373"/>
    </source>
</evidence>
<keyword evidence="5 9" id="KW-0812">Transmembrane</keyword>
<dbReference type="PANTHER" id="PTHR35851">
    <property type="entry name" value="CELL DIVISION PROTEIN FTSQ"/>
    <property type="match status" value="1"/>
</dbReference>
<dbReference type="GO" id="GO:0043093">
    <property type="term" value="P:FtsZ-dependent cytokinesis"/>
    <property type="evidence" value="ECO:0007669"/>
    <property type="project" value="UniProtKB-UniRule"/>
</dbReference>
<dbReference type="GO" id="GO:0090529">
    <property type="term" value="P:cell septum assembly"/>
    <property type="evidence" value="ECO:0007669"/>
    <property type="project" value="InterPro"/>
</dbReference>
<dbReference type="InterPro" id="IPR034746">
    <property type="entry name" value="POTRA"/>
</dbReference>
<evidence type="ECO:0000256" key="4">
    <source>
        <dbReference type="ARBA" id="ARBA00022618"/>
    </source>
</evidence>
<comment type="function">
    <text evidence="9">Essential cell division protein.</text>
</comment>
<evidence type="ECO:0000256" key="1">
    <source>
        <dbReference type="ARBA" id="ARBA00004370"/>
    </source>
</evidence>
<feature type="compositionally biased region" description="Basic residues" evidence="10">
    <location>
        <begin position="304"/>
        <end position="314"/>
    </location>
</feature>
<dbReference type="Gene3D" id="3.10.20.310">
    <property type="entry name" value="membrane protein fhac"/>
    <property type="match status" value="1"/>
</dbReference>
<gene>
    <name evidence="9 12" type="primary">ftsQ</name>
    <name evidence="12" type="ORF">MPLDJ20_120744</name>
</gene>
<dbReference type="GeneID" id="31888796"/>
<dbReference type="InterPro" id="IPR026579">
    <property type="entry name" value="FtsQ"/>
</dbReference>
<feature type="region of interest" description="Disordered" evidence="10">
    <location>
        <begin position="294"/>
        <end position="314"/>
    </location>
</feature>
<dbReference type="InterPro" id="IPR005548">
    <property type="entry name" value="Cell_div_FtsQ/DivIB_C"/>
</dbReference>
<keyword evidence="8 9" id="KW-0131">Cell cycle</keyword>
<evidence type="ECO:0000256" key="6">
    <source>
        <dbReference type="ARBA" id="ARBA00022989"/>
    </source>
</evidence>
<evidence type="ECO:0000259" key="11">
    <source>
        <dbReference type="PROSITE" id="PS51779"/>
    </source>
</evidence>
<evidence type="ECO:0000256" key="2">
    <source>
        <dbReference type="ARBA" id="ARBA00022475"/>
    </source>
</evidence>
<dbReference type="RefSeq" id="WP_040982263.1">
    <property type="nucleotide sequence ID" value="NZ_CCNB01000004.1"/>
</dbReference>
<dbReference type="Proteomes" id="UP000046373">
    <property type="component" value="Unassembled WGS sequence"/>
</dbReference>
<dbReference type="AlphaFoldDB" id="A0A090EMP6"/>
<dbReference type="HAMAP" id="MF_00911">
    <property type="entry name" value="FtsQ_subfam"/>
    <property type="match status" value="1"/>
</dbReference>
<dbReference type="Pfam" id="PF03799">
    <property type="entry name" value="FtsQ_DivIB_C"/>
    <property type="match status" value="1"/>
</dbReference>
<evidence type="ECO:0000256" key="5">
    <source>
        <dbReference type="ARBA" id="ARBA00022692"/>
    </source>
</evidence>
<accession>A0A090EMP6</accession>
<organism evidence="12 13">
    <name type="scientific">Mesorhizobium plurifarium</name>
    <dbReference type="NCBI Taxonomy" id="69974"/>
    <lineage>
        <taxon>Bacteria</taxon>
        <taxon>Pseudomonadati</taxon>
        <taxon>Pseudomonadota</taxon>
        <taxon>Alphaproteobacteria</taxon>
        <taxon>Hyphomicrobiales</taxon>
        <taxon>Phyllobacteriaceae</taxon>
        <taxon>Mesorhizobium</taxon>
    </lineage>
</organism>
<evidence type="ECO:0000256" key="10">
    <source>
        <dbReference type="SAM" id="MobiDB-lite"/>
    </source>
</evidence>
<dbReference type="GO" id="GO:0032153">
    <property type="term" value="C:cell division site"/>
    <property type="evidence" value="ECO:0007669"/>
    <property type="project" value="UniProtKB-UniRule"/>
</dbReference>
<comment type="similarity">
    <text evidence="9">Belongs to the FtsQ/DivIB family. FtsQ subfamily.</text>
</comment>
<dbReference type="Gene3D" id="3.40.50.11690">
    <property type="entry name" value="Cell division protein FtsQ/DivIB"/>
    <property type="match status" value="1"/>
</dbReference>
<sequence length="314" mass="34072">MSALRWGQGNGGGAAWPALFGMSLSFDRFVLPRQLRRPMRVLARLCGGEYEAPRFSAAILSAALIASSSAYGAFLGGYADSIVQGVTARTGFAVDQIKVVGNRQTSEIDVLDRLGLDGWTSLIGFDAEAARERIATLPWVEGAAVRKIYPHTLEVRIEEREPFALWQQGTSVSVIERSGEVIAPFSGGKQALLPLIIGAGAPAMAPAFLAKIERYPELAARVKGYIRVGERRWDLRLENGITIKLPEDGEDQAIAELVKIDHDNGLLTRDIAAVDMRLPDRLVVELSPEAATQREAALSDKPKNLAKRKAGTKI</sequence>
<proteinExistence type="inferred from homology"/>
<comment type="subcellular location">
    <subcellularLocation>
        <location evidence="9">Cell inner membrane</location>
        <topology evidence="9">Single-pass type II membrane protein</topology>
    </subcellularLocation>
    <subcellularLocation>
        <location evidence="1">Membrane</location>
    </subcellularLocation>
    <text evidence="9">Localizes to the division septum.</text>
</comment>
<reference evidence="12 13" key="1">
    <citation type="submission" date="2014-08" db="EMBL/GenBank/DDBJ databases">
        <authorList>
            <person name="Moulin Lionel"/>
        </authorList>
    </citation>
    <scope>NUCLEOTIDE SEQUENCE [LARGE SCALE GENOMIC DNA]</scope>
</reference>
<dbReference type="Pfam" id="PF08478">
    <property type="entry name" value="POTRA_1"/>
    <property type="match status" value="1"/>
</dbReference>
<keyword evidence="3 9" id="KW-0997">Cell inner membrane</keyword>
<dbReference type="EMBL" id="CCNB01000004">
    <property type="protein sequence ID" value="CDX30100.1"/>
    <property type="molecule type" value="Genomic_DNA"/>
</dbReference>
<keyword evidence="2 9" id="KW-1003">Cell membrane</keyword>
<dbReference type="PANTHER" id="PTHR35851:SF1">
    <property type="entry name" value="CELL DIVISION PROTEIN FTSQ"/>
    <property type="match status" value="1"/>
</dbReference>
<dbReference type="GO" id="GO:0005886">
    <property type="term" value="C:plasma membrane"/>
    <property type="evidence" value="ECO:0007669"/>
    <property type="project" value="UniProtKB-SubCell"/>
</dbReference>
<evidence type="ECO:0000256" key="3">
    <source>
        <dbReference type="ARBA" id="ARBA00022519"/>
    </source>
</evidence>
<evidence type="ECO:0000256" key="7">
    <source>
        <dbReference type="ARBA" id="ARBA00023136"/>
    </source>
</evidence>
<name>A0A090EMP6_MESPL</name>
<dbReference type="PROSITE" id="PS51779">
    <property type="entry name" value="POTRA"/>
    <property type="match status" value="1"/>
</dbReference>
<keyword evidence="7 9" id="KW-0472">Membrane</keyword>
<keyword evidence="4 9" id="KW-0132">Cell division</keyword>
<evidence type="ECO:0000256" key="8">
    <source>
        <dbReference type="ARBA" id="ARBA00023306"/>
    </source>
</evidence>
<protein>
    <recommendedName>
        <fullName evidence="9">Cell division protein FtsQ</fullName>
    </recommendedName>
</protein>
<evidence type="ECO:0000313" key="12">
    <source>
        <dbReference type="EMBL" id="CDX30100.1"/>
    </source>
</evidence>
<dbReference type="InterPro" id="IPR045335">
    <property type="entry name" value="FtsQ_C_sf"/>
</dbReference>
<keyword evidence="6 9" id="KW-1133">Transmembrane helix</keyword>
<dbReference type="InterPro" id="IPR013685">
    <property type="entry name" value="POTRA_FtsQ_type"/>
</dbReference>
<feature type="domain" description="POTRA" evidence="11">
    <location>
        <begin position="92"/>
        <end position="160"/>
    </location>
</feature>
<evidence type="ECO:0000256" key="9">
    <source>
        <dbReference type="HAMAP-Rule" id="MF_00911"/>
    </source>
</evidence>